<dbReference type="PROSITE" id="PS00108">
    <property type="entry name" value="PROTEIN_KINASE_ST"/>
    <property type="match status" value="1"/>
</dbReference>
<comment type="caution">
    <text evidence="2">The sequence shown here is derived from an EMBL/GenBank/DDBJ whole genome shotgun (WGS) entry which is preliminary data.</text>
</comment>
<protein>
    <recommendedName>
        <fullName evidence="1">Protein kinase domain-containing protein</fullName>
    </recommendedName>
</protein>
<gene>
    <name evidence="2" type="ORF">C2845_PM01G32980</name>
</gene>
<dbReference type="Proteomes" id="UP000275267">
    <property type="component" value="Unassembled WGS sequence"/>
</dbReference>
<dbReference type="PANTHER" id="PTHR47975">
    <property type="entry name" value="S-LOCUS LECTIN KINASE FAMILY PROTEIN"/>
    <property type="match status" value="1"/>
</dbReference>
<dbReference type="InterPro" id="IPR008271">
    <property type="entry name" value="Ser/Thr_kinase_AS"/>
</dbReference>
<evidence type="ECO:0000313" key="3">
    <source>
        <dbReference type="Proteomes" id="UP000275267"/>
    </source>
</evidence>
<proteinExistence type="predicted"/>
<accession>A0A3L6TMR3</accession>
<keyword evidence="3" id="KW-1185">Reference proteome</keyword>
<dbReference type="InterPro" id="IPR000719">
    <property type="entry name" value="Prot_kinase_dom"/>
</dbReference>
<dbReference type="OrthoDB" id="2015071at2759"/>
<reference evidence="3" key="1">
    <citation type="journal article" date="2019" name="Nat. Commun.">
        <title>The genome of broomcorn millet.</title>
        <authorList>
            <person name="Zou C."/>
            <person name="Miki D."/>
            <person name="Li D."/>
            <person name="Tang Q."/>
            <person name="Xiao L."/>
            <person name="Rajput S."/>
            <person name="Deng P."/>
            <person name="Jia W."/>
            <person name="Huang R."/>
            <person name="Zhang M."/>
            <person name="Sun Y."/>
            <person name="Hu J."/>
            <person name="Fu X."/>
            <person name="Schnable P.S."/>
            <person name="Li F."/>
            <person name="Zhang H."/>
            <person name="Feng B."/>
            <person name="Zhu X."/>
            <person name="Liu R."/>
            <person name="Schnable J.C."/>
            <person name="Zhu J.-K."/>
            <person name="Zhang H."/>
        </authorList>
    </citation>
    <scope>NUCLEOTIDE SEQUENCE [LARGE SCALE GENOMIC DNA]</scope>
</reference>
<evidence type="ECO:0000313" key="2">
    <source>
        <dbReference type="EMBL" id="RLN40765.1"/>
    </source>
</evidence>
<sequence length="174" mass="20627">MENSKYSKGYWAGRIFLWPYKKWHKEFWNRKFTWKRCGFGQVYKGTFNINREDTILAVKRVTNQVVANSLLDELMMLARLRHANVVRLYLHEYCDSCISHMDLKPSNILLDQDMRPKIADFGLSRAFANMKTHTSPSRGSCCRWFSAFPPRFFPLPLLLLSSKLYCSDTTMYFR</sequence>
<dbReference type="GO" id="GO:0005524">
    <property type="term" value="F:ATP binding"/>
    <property type="evidence" value="ECO:0007669"/>
    <property type="project" value="InterPro"/>
</dbReference>
<feature type="domain" description="Protein kinase" evidence="1">
    <location>
        <begin position="1"/>
        <end position="174"/>
    </location>
</feature>
<dbReference type="Pfam" id="PF00069">
    <property type="entry name" value="Pkinase"/>
    <property type="match status" value="1"/>
</dbReference>
<dbReference type="Gene3D" id="1.10.510.10">
    <property type="entry name" value="Transferase(Phosphotransferase) domain 1"/>
    <property type="match status" value="2"/>
</dbReference>
<name>A0A3L6TMR3_PANMI</name>
<dbReference type="PROSITE" id="PS50011">
    <property type="entry name" value="PROTEIN_KINASE_DOM"/>
    <property type="match status" value="1"/>
</dbReference>
<dbReference type="InterPro" id="IPR011009">
    <property type="entry name" value="Kinase-like_dom_sf"/>
</dbReference>
<dbReference type="AlphaFoldDB" id="A0A3L6TMR3"/>
<organism evidence="2 3">
    <name type="scientific">Panicum miliaceum</name>
    <name type="common">Proso millet</name>
    <name type="synonym">Broomcorn millet</name>
    <dbReference type="NCBI Taxonomy" id="4540"/>
    <lineage>
        <taxon>Eukaryota</taxon>
        <taxon>Viridiplantae</taxon>
        <taxon>Streptophyta</taxon>
        <taxon>Embryophyta</taxon>
        <taxon>Tracheophyta</taxon>
        <taxon>Spermatophyta</taxon>
        <taxon>Magnoliopsida</taxon>
        <taxon>Liliopsida</taxon>
        <taxon>Poales</taxon>
        <taxon>Poaceae</taxon>
        <taxon>PACMAD clade</taxon>
        <taxon>Panicoideae</taxon>
        <taxon>Panicodae</taxon>
        <taxon>Paniceae</taxon>
        <taxon>Panicinae</taxon>
        <taxon>Panicum</taxon>
        <taxon>Panicum sect. Panicum</taxon>
    </lineage>
</organism>
<dbReference type="EMBL" id="PQIB02000001">
    <property type="protein sequence ID" value="RLN40765.1"/>
    <property type="molecule type" value="Genomic_DNA"/>
</dbReference>
<dbReference type="PANTHER" id="PTHR47975:SF70">
    <property type="entry name" value="PROTEIN KINASE DOMAIN-CONTAINING PROTEIN"/>
    <property type="match status" value="1"/>
</dbReference>
<dbReference type="SUPFAM" id="SSF56112">
    <property type="entry name" value="Protein kinase-like (PK-like)"/>
    <property type="match status" value="1"/>
</dbReference>
<evidence type="ECO:0000259" key="1">
    <source>
        <dbReference type="PROSITE" id="PS50011"/>
    </source>
</evidence>
<dbReference type="GO" id="GO:0004672">
    <property type="term" value="F:protein kinase activity"/>
    <property type="evidence" value="ECO:0007669"/>
    <property type="project" value="InterPro"/>
</dbReference>